<accession>A0A914VSG4</accession>
<dbReference type="Gene3D" id="1.25.40.10">
    <property type="entry name" value="Tetratricopeptide repeat domain"/>
    <property type="match status" value="1"/>
</dbReference>
<dbReference type="InterPro" id="IPR011990">
    <property type="entry name" value="TPR-like_helical_dom_sf"/>
</dbReference>
<proteinExistence type="predicted"/>
<evidence type="ECO:0000313" key="1">
    <source>
        <dbReference type="Proteomes" id="UP000887566"/>
    </source>
</evidence>
<dbReference type="GO" id="GO:0099518">
    <property type="term" value="P:vesicle cytoskeletal trafficking"/>
    <property type="evidence" value="ECO:0007669"/>
    <property type="project" value="TreeGrafter"/>
</dbReference>
<dbReference type="WBParaSite" id="PSAMB.scaffold2459size23100.g17844.t1">
    <property type="protein sequence ID" value="PSAMB.scaffold2459size23100.g17844.t1"/>
    <property type="gene ID" value="PSAMB.scaffold2459size23100.g17844"/>
</dbReference>
<dbReference type="GO" id="GO:0005769">
    <property type="term" value="C:early endosome"/>
    <property type="evidence" value="ECO:0007669"/>
    <property type="project" value="TreeGrafter"/>
</dbReference>
<dbReference type="SUPFAM" id="SSF48452">
    <property type="entry name" value="TPR-like"/>
    <property type="match status" value="1"/>
</dbReference>
<dbReference type="PANTHER" id="PTHR16797">
    <property type="entry name" value="FACTOR VIII-ASSOCIATED GENE 1"/>
    <property type="match status" value="1"/>
</dbReference>
<dbReference type="Proteomes" id="UP000887566">
    <property type="component" value="Unplaced"/>
</dbReference>
<sequence>MSESYVDPWQEYRTIGAKVKKRFMRKPNLSQASRELFALAERLREEDCVPYSALCHLAVARVQHQAGNPAGEIEGLEQAARLFADAEKDKTKLGLPGFNQSLASAIHCYGHAIKSLTEQKHNSLAGALCIELGVKLFQLDRADEAVEHFERGARLLDAEPHCKQFALAFLARCQAKTGLLTQALQSIDELWTYALKLHGETTSGATGLILKRCEMATVVLLLSLRALPNHMNGRQSHLMQMYSSVGDPTEPLPKQSFLNADEFLLLQSFVLAFQWKDAHAADKILTDLLPLSDAFVALLGVDLVERLYDEDILDR</sequence>
<dbReference type="InterPro" id="IPR039494">
    <property type="entry name" value="F8A"/>
</dbReference>
<name>A0A914VSG4_9BILA</name>
<evidence type="ECO:0000313" key="2">
    <source>
        <dbReference type="WBParaSite" id="PSAMB.scaffold2459size23100.g17844.t1"/>
    </source>
</evidence>
<protein>
    <submittedName>
        <fullName evidence="2">Factor VIII intron 22 protein</fullName>
    </submittedName>
</protein>
<reference evidence="2" key="1">
    <citation type="submission" date="2022-11" db="UniProtKB">
        <authorList>
            <consortium name="WormBaseParasite"/>
        </authorList>
    </citation>
    <scope>IDENTIFICATION</scope>
</reference>
<dbReference type="AlphaFoldDB" id="A0A914VSG4"/>
<keyword evidence="1" id="KW-1185">Reference proteome</keyword>
<organism evidence="1 2">
    <name type="scientific">Plectus sambesii</name>
    <dbReference type="NCBI Taxonomy" id="2011161"/>
    <lineage>
        <taxon>Eukaryota</taxon>
        <taxon>Metazoa</taxon>
        <taxon>Ecdysozoa</taxon>
        <taxon>Nematoda</taxon>
        <taxon>Chromadorea</taxon>
        <taxon>Plectida</taxon>
        <taxon>Plectina</taxon>
        <taxon>Plectoidea</taxon>
        <taxon>Plectidae</taxon>
        <taxon>Plectus</taxon>
    </lineage>
</organism>
<dbReference type="PANTHER" id="PTHR16797:SF4">
    <property type="entry name" value="40-KDA HUNTINGTIN-ASSOCIATED PROTEIN"/>
    <property type="match status" value="1"/>
</dbReference>